<dbReference type="PANTHER" id="PTHR33408">
    <property type="entry name" value="TRANSPOSASE"/>
    <property type="match status" value="1"/>
</dbReference>
<evidence type="ECO:0000313" key="3">
    <source>
        <dbReference type="Proteomes" id="UP001604002"/>
    </source>
</evidence>
<organism evidence="2 3">
    <name type="scientific">Xanthobacter oligotrophicus</name>
    <dbReference type="NCBI Taxonomy" id="2607286"/>
    <lineage>
        <taxon>Bacteria</taxon>
        <taxon>Pseudomonadati</taxon>
        <taxon>Pseudomonadota</taxon>
        <taxon>Alphaproteobacteria</taxon>
        <taxon>Hyphomicrobiales</taxon>
        <taxon>Xanthobacteraceae</taxon>
        <taxon>Xanthobacter</taxon>
    </lineage>
</organism>
<keyword evidence="3" id="KW-1185">Reference proteome</keyword>
<name>A0ABW7A1X2_9HYPH</name>
<protein>
    <submittedName>
        <fullName evidence="2">Transposase</fullName>
    </submittedName>
</protein>
<proteinExistence type="predicted"/>
<feature type="domain" description="Transposase DDE" evidence="1">
    <location>
        <begin position="88"/>
        <end position="214"/>
    </location>
</feature>
<dbReference type="PANTHER" id="PTHR33408:SF2">
    <property type="entry name" value="TRANSPOSASE DDE DOMAIN-CONTAINING PROTEIN"/>
    <property type="match status" value="1"/>
</dbReference>
<dbReference type="Proteomes" id="UP001604002">
    <property type="component" value="Unassembled WGS sequence"/>
</dbReference>
<dbReference type="EMBL" id="JBAFVH010000011">
    <property type="protein sequence ID" value="MFG1374240.1"/>
    <property type="molecule type" value="Genomic_DNA"/>
</dbReference>
<accession>A0ABW7A1X2</accession>
<evidence type="ECO:0000259" key="1">
    <source>
        <dbReference type="Pfam" id="PF13751"/>
    </source>
</evidence>
<gene>
    <name evidence="2" type="ORF">V5F32_18835</name>
</gene>
<evidence type="ECO:0000313" key="2">
    <source>
        <dbReference type="EMBL" id="MFG1374240.1"/>
    </source>
</evidence>
<dbReference type="Pfam" id="PF13751">
    <property type="entry name" value="DDE_Tnp_1_6"/>
    <property type="match status" value="1"/>
</dbReference>
<sequence length="237" mass="27006">MLGQRGDRQVAEQTIRMSRTTSADVHVTAHVRARLATDSAYGSAENLAWLVHERGIEPHITLIDKSEREDGTFSRSDFTYDHMHDRYTCPARKELRQYRRRFGVTRGGVDPQGLMRYRASKFDCDACTLKPSYCPNAPARKILRLIHEGDRDMARDITATEAYLTSRLQQKKVEMLFAHLKCILRLDWLRLRGLNGARDEFNLAAAARNLRKLAKLGPDGSRVAIKPQEPFAVPEPS</sequence>
<comment type="caution">
    <text evidence="2">The sequence shown here is derived from an EMBL/GenBank/DDBJ whole genome shotgun (WGS) entry which is preliminary data.</text>
</comment>
<reference evidence="2 3" key="1">
    <citation type="submission" date="2024-02" db="EMBL/GenBank/DDBJ databases">
        <title>Expansion and revision of Xanthobacter and proposal of Roseixanthobacter gen. nov.</title>
        <authorList>
            <person name="Soltysiak M.P.M."/>
            <person name="Jalihal A."/>
            <person name="Ory A."/>
            <person name="Chrisophersen C."/>
            <person name="Lee A.D."/>
            <person name="Boulton J."/>
            <person name="Springer M."/>
        </authorList>
    </citation>
    <scope>NUCLEOTIDE SEQUENCE [LARGE SCALE GENOMIC DNA]</scope>
    <source>
        <strain evidence="2 3">23A</strain>
    </source>
</reference>
<dbReference type="RefSeq" id="WP_393993897.1">
    <property type="nucleotide sequence ID" value="NZ_JBAFVH010000011.1"/>
</dbReference>
<dbReference type="InterPro" id="IPR025668">
    <property type="entry name" value="Tnp_DDE_dom"/>
</dbReference>